<name>G2P7B3_STRV4</name>
<dbReference type="Proteomes" id="UP000008703">
    <property type="component" value="Chromosome"/>
</dbReference>
<dbReference type="AlphaFoldDB" id="G2P7B3"/>
<evidence type="ECO:0000313" key="1">
    <source>
        <dbReference type="EMBL" id="AEM87073.1"/>
    </source>
</evidence>
<dbReference type="EMBL" id="CP002994">
    <property type="protein sequence ID" value="AEM87073.1"/>
    <property type="molecule type" value="Genomic_DNA"/>
</dbReference>
<dbReference type="KEGG" id="svl:Strvi_7738"/>
<protein>
    <submittedName>
        <fullName evidence="1">Uncharacterized protein</fullName>
    </submittedName>
</protein>
<dbReference type="HOGENOM" id="CLU_2371671_0_0_11"/>
<gene>
    <name evidence="1" type="ORF">Strvi_7738</name>
</gene>
<proteinExistence type="predicted"/>
<keyword evidence="2" id="KW-1185">Reference proteome</keyword>
<organism evidence="1 2">
    <name type="scientific">Streptomyces violaceusniger (strain Tu 4113)</name>
    <dbReference type="NCBI Taxonomy" id="653045"/>
    <lineage>
        <taxon>Bacteria</taxon>
        <taxon>Bacillati</taxon>
        <taxon>Actinomycetota</taxon>
        <taxon>Actinomycetes</taxon>
        <taxon>Kitasatosporales</taxon>
        <taxon>Streptomycetaceae</taxon>
        <taxon>Streptomyces</taxon>
        <taxon>Streptomyces violaceusniger group</taxon>
    </lineage>
</organism>
<evidence type="ECO:0000313" key="2">
    <source>
        <dbReference type="Proteomes" id="UP000008703"/>
    </source>
</evidence>
<sequence length="95" mass="10097">MTDTQTPAPAVTAEQSTNWPTAAFQLARVEICAGYQLAVVDTTPTAGHLDAALRHLRAAADSVGKEDTARILSALRAVNKELYRIARGVGHNTVI</sequence>
<dbReference type="RefSeq" id="WP_014060543.1">
    <property type="nucleotide sequence ID" value="NC_015957.1"/>
</dbReference>
<accession>G2P7B3</accession>
<reference evidence="1" key="1">
    <citation type="submission" date="2011-08" db="EMBL/GenBank/DDBJ databases">
        <title>Complete sequence of chromosome of Streptomyces violaceusniger Tu 4113.</title>
        <authorList>
            <consortium name="US DOE Joint Genome Institute"/>
            <person name="Lucas S."/>
            <person name="Han J."/>
            <person name="Lapidus A."/>
            <person name="Cheng J.-F."/>
            <person name="Goodwin L."/>
            <person name="Pitluck S."/>
            <person name="Peters L."/>
            <person name="Ivanova N."/>
            <person name="Daligault H."/>
            <person name="Detter J.C."/>
            <person name="Han C."/>
            <person name="Tapia R."/>
            <person name="Land M."/>
            <person name="Hauser L."/>
            <person name="Kyrpides N."/>
            <person name="Ivanova N."/>
            <person name="Pagani I."/>
            <person name="Hagen A."/>
            <person name="Katz L."/>
            <person name="Fiedler H.-P."/>
            <person name="Keasling J."/>
            <person name="Fortman J."/>
            <person name="Woyke T."/>
        </authorList>
    </citation>
    <scope>NUCLEOTIDE SEQUENCE [LARGE SCALE GENOMIC DNA]</scope>
    <source>
        <strain evidence="1">Tu 4113</strain>
    </source>
</reference>